<gene>
    <name evidence="1" type="ORF">S-CBP3_0026</name>
</gene>
<protein>
    <submittedName>
        <fullName evidence="1">Transcriptional regulator, MarR family protein</fullName>
    </submittedName>
</protein>
<dbReference type="EMBL" id="KC310803">
    <property type="protein sequence ID" value="AGK86583.1"/>
    <property type="molecule type" value="Genomic_DNA"/>
</dbReference>
<proteinExistence type="predicted"/>
<dbReference type="SUPFAM" id="SSF46785">
    <property type="entry name" value="Winged helix' DNA-binding domain"/>
    <property type="match status" value="1"/>
</dbReference>
<dbReference type="OrthoDB" id="24133at10239"/>
<dbReference type="Proteomes" id="UP000030044">
    <property type="component" value="Segment"/>
</dbReference>
<evidence type="ECO:0000313" key="2">
    <source>
        <dbReference type="Proteomes" id="UP000030044"/>
    </source>
</evidence>
<organism evidence="1 2">
    <name type="scientific">Synechococcus phage S-CBP3</name>
    <dbReference type="NCBI Taxonomy" id="756276"/>
    <lineage>
        <taxon>Viruses</taxon>
        <taxon>Duplodnaviria</taxon>
        <taxon>Heunggongvirae</taxon>
        <taxon>Uroviricota</taxon>
        <taxon>Caudoviricetes</taxon>
        <taxon>Autographivirales</taxon>
        <taxon>Lirvirus</taxon>
        <taxon>Lirvirus SCBP3</taxon>
    </lineage>
</organism>
<keyword evidence="2" id="KW-1185">Reference proteome</keyword>
<dbReference type="KEGG" id="vg:22112370"/>
<dbReference type="InterPro" id="IPR036390">
    <property type="entry name" value="WH_DNA-bd_sf"/>
</dbReference>
<name>A0A096VKK3_9CAUD</name>
<accession>A0A096VKK3</accession>
<sequence length="136" mass="15503">MDPLRRQLTDPQVKRLLKAVERLLAFDREVPGQVMATLLYIAAHENCHKQALEEDLKFTTASASRNTDKLSRLHRLGKPGFDLIIKEADPSNKRRQQLRLTKKGQRLIAQIKEDLYGNKTPDVSGQATTEVNDQEL</sequence>
<dbReference type="InterPro" id="IPR036388">
    <property type="entry name" value="WH-like_DNA-bd_sf"/>
</dbReference>
<evidence type="ECO:0000313" key="1">
    <source>
        <dbReference type="EMBL" id="AGK86583.1"/>
    </source>
</evidence>
<reference evidence="2" key="1">
    <citation type="submission" date="2012-12" db="EMBL/GenBank/DDBJ databases">
        <title>Genomics of marine cyanopodoviruses.</title>
        <authorList>
            <person name="Huang S."/>
            <person name="Chen F."/>
        </authorList>
    </citation>
    <scope>NUCLEOTIDE SEQUENCE [LARGE SCALE GENOMIC DNA]</scope>
</reference>
<dbReference type="Gene3D" id="1.10.10.10">
    <property type="entry name" value="Winged helix-like DNA-binding domain superfamily/Winged helix DNA-binding domain"/>
    <property type="match status" value="1"/>
</dbReference>
<reference evidence="1 2" key="2">
    <citation type="journal article" date="2015" name="PLoS ONE">
        <title>Comparative Genomic and Phylogenomic Analyses Reveal a Conserved Core Genome Shared by Estuarine and Oceanic Cyanopodoviruses.</title>
        <authorList>
            <person name="Huang S."/>
            <person name="Zhang S."/>
            <person name="Jiao N."/>
            <person name="Chen F."/>
        </authorList>
    </citation>
    <scope>NUCLEOTIDE SEQUENCE [LARGE SCALE GENOMIC DNA]</scope>
</reference>